<evidence type="ECO:0000259" key="4">
    <source>
        <dbReference type="Pfam" id="PF13649"/>
    </source>
</evidence>
<evidence type="ECO:0000313" key="6">
    <source>
        <dbReference type="Proteomes" id="UP000093432"/>
    </source>
</evidence>
<comment type="caution">
    <text evidence="5">The sequence shown here is derived from an EMBL/GenBank/DDBJ whole genome shotgun (WGS) entry which is preliminary data.</text>
</comment>
<dbReference type="PANTHER" id="PTHR43464:SF19">
    <property type="entry name" value="UBIQUINONE BIOSYNTHESIS O-METHYLTRANSFERASE, MITOCHONDRIAL"/>
    <property type="match status" value="1"/>
</dbReference>
<dbReference type="RefSeq" id="WP_065397479.1">
    <property type="nucleotide sequence ID" value="NZ_MAYG01000001.1"/>
</dbReference>
<dbReference type="GO" id="GO:0008168">
    <property type="term" value="F:methyltransferase activity"/>
    <property type="evidence" value="ECO:0007669"/>
    <property type="project" value="UniProtKB-KW"/>
</dbReference>
<gene>
    <name evidence="5" type="ORF">BBI00_03565</name>
</gene>
<dbReference type="InterPro" id="IPR041698">
    <property type="entry name" value="Methyltransf_25"/>
</dbReference>
<dbReference type="AlphaFoldDB" id="A0A1B8ZPL5"/>
<proteinExistence type="predicted"/>
<keyword evidence="1 5" id="KW-0489">Methyltransferase</keyword>
<evidence type="ECO:0000256" key="1">
    <source>
        <dbReference type="ARBA" id="ARBA00022603"/>
    </source>
</evidence>
<feature type="domain" description="Methyltransferase" evidence="4">
    <location>
        <begin position="46"/>
        <end position="137"/>
    </location>
</feature>
<evidence type="ECO:0000256" key="3">
    <source>
        <dbReference type="ARBA" id="ARBA00022691"/>
    </source>
</evidence>
<accession>A0A1B8ZPL5</accession>
<dbReference type="InterPro" id="IPR029063">
    <property type="entry name" value="SAM-dependent_MTases_sf"/>
</dbReference>
<dbReference type="PANTHER" id="PTHR43464">
    <property type="entry name" value="METHYLTRANSFERASE"/>
    <property type="match status" value="1"/>
</dbReference>
<evidence type="ECO:0000313" key="5">
    <source>
        <dbReference type="EMBL" id="OCA73474.1"/>
    </source>
</evidence>
<dbReference type="Gene3D" id="3.40.50.150">
    <property type="entry name" value="Vaccinia Virus protein VP39"/>
    <property type="match status" value="1"/>
</dbReference>
<dbReference type="STRING" id="651561.BBI00_03565"/>
<dbReference type="Proteomes" id="UP000093432">
    <property type="component" value="Unassembled WGS sequence"/>
</dbReference>
<dbReference type="Pfam" id="PF13649">
    <property type="entry name" value="Methyltransf_25"/>
    <property type="match status" value="1"/>
</dbReference>
<name>A0A1B8ZPL5_9FLAO</name>
<keyword evidence="2 5" id="KW-0808">Transferase</keyword>
<evidence type="ECO:0000256" key="2">
    <source>
        <dbReference type="ARBA" id="ARBA00022679"/>
    </source>
</evidence>
<reference evidence="6" key="1">
    <citation type="submission" date="2016-07" db="EMBL/GenBank/DDBJ databases">
        <authorList>
            <person name="Florea S."/>
            <person name="Webb J.S."/>
            <person name="Jaromczyk J."/>
            <person name="Schardl C.L."/>
        </authorList>
    </citation>
    <scope>NUCLEOTIDE SEQUENCE [LARGE SCALE GENOMIC DNA]</scope>
    <source>
        <strain evidence="6">CC-VM-7</strain>
    </source>
</reference>
<dbReference type="CDD" id="cd02440">
    <property type="entry name" value="AdoMet_MTases"/>
    <property type="match status" value="1"/>
</dbReference>
<dbReference type="GO" id="GO:0032259">
    <property type="term" value="P:methylation"/>
    <property type="evidence" value="ECO:0007669"/>
    <property type="project" value="UniProtKB-KW"/>
</dbReference>
<organism evidence="5 6">
    <name type="scientific">Chryseobacterium arthrosphaerae</name>
    <dbReference type="NCBI Taxonomy" id="651561"/>
    <lineage>
        <taxon>Bacteria</taxon>
        <taxon>Pseudomonadati</taxon>
        <taxon>Bacteroidota</taxon>
        <taxon>Flavobacteriia</taxon>
        <taxon>Flavobacteriales</taxon>
        <taxon>Weeksellaceae</taxon>
        <taxon>Chryseobacterium group</taxon>
        <taxon>Chryseobacterium</taxon>
    </lineage>
</organism>
<dbReference type="OrthoDB" id="9791837at2"/>
<sequence length="241" mass="27329">MKQNIYDNPDFFAGYKALRDGDKGLNELLEQPAMRSLLMPVQGKTVLDMGCGLGHQILSLLQQNPMQITGLDISQKMLSEAQQRISSPKVNWACSALEDFDFGKSRFDLVISSMTLHYTDDLATLFRKVSDSLKPGGQFLFSMEHPVCTAALKPWKELDGEKYWLVNRYSEEGLRKQDWLVKGVEKYHHTLSTIVDAVLSAGLALKNLVEPSPDQELQKLRPDFQQHMHRPPILIVNSKKN</sequence>
<protein>
    <submittedName>
        <fullName evidence="5">Methyltransferase</fullName>
    </submittedName>
</protein>
<keyword evidence="3" id="KW-0949">S-adenosyl-L-methionine</keyword>
<dbReference type="EMBL" id="MAYG01000001">
    <property type="protein sequence ID" value="OCA73474.1"/>
    <property type="molecule type" value="Genomic_DNA"/>
</dbReference>
<dbReference type="SUPFAM" id="SSF53335">
    <property type="entry name" value="S-adenosyl-L-methionine-dependent methyltransferases"/>
    <property type="match status" value="1"/>
</dbReference>